<dbReference type="Proteomes" id="UP001341840">
    <property type="component" value="Unassembled WGS sequence"/>
</dbReference>
<sequence length="132" mass="15156">MIEFTGLPEYKLPIPKPHRNNYPPGLVTMGVKPDMKVLLEEVWVHIATMVAKESFSTLLSMKQACRFFRPVGESDEVYKNARLVKLHHFAYLPIVNKSERRLIKRCLKSGNSEATFLKGHHEYFSLGKGKLV</sequence>
<evidence type="ECO:0000313" key="2">
    <source>
        <dbReference type="Proteomes" id="UP001341840"/>
    </source>
</evidence>
<comment type="caution">
    <text evidence="1">The sequence shown here is derived from an EMBL/GenBank/DDBJ whole genome shotgun (WGS) entry which is preliminary data.</text>
</comment>
<dbReference type="EMBL" id="JASCZI010273325">
    <property type="protein sequence ID" value="MED6224643.1"/>
    <property type="molecule type" value="Genomic_DNA"/>
</dbReference>
<evidence type="ECO:0000313" key="1">
    <source>
        <dbReference type="EMBL" id="MED6224643.1"/>
    </source>
</evidence>
<protein>
    <submittedName>
        <fullName evidence="1">Uncharacterized protein</fullName>
    </submittedName>
</protein>
<accession>A0ABU6ZRN5</accession>
<reference evidence="1 2" key="1">
    <citation type="journal article" date="2023" name="Plants (Basel)">
        <title>Bridging the Gap: Combining Genomics and Transcriptomics Approaches to Understand Stylosanthes scabra, an Orphan Legume from the Brazilian Caatinga.</title>
        <authorList>
            <person name="Ferreira-Neto J.R.C."/>
            <person name="da Silva M.D."/>
            <person name="Binneck E."/>
            <person name="de Melo N.F."/>
            <person name="da Silva R.H."/>
            <person name="de Melo A.L.T.M."/>
            <person name="Pandolfi V."/>
            <person name="Bustamante F.O."/>
            <person name="Brasileiro-Vidal A.C."/>
            <person name="Benko-Iseppon A.M."/>
        </authorList>
    </citation>
    <scope>NUCLEOTIDE SEQUENCE [LARGE SCALE GENOMIC DNA]</scope>
    <source>
        <tissue evidence="1">Leaves</tissue>
    </source>
</reference>
<keyword evidence="2" id="KW-1185">Reference proteome</keyword>
<name>A0ABU6ZRN5_9FABA</name>
<dbReference type="InterPro" id="IPR040338">
    <property type="entry name" value="At1g67623-like"/>
</dbReference>
<dbReference type="PANTHER" id="PTHR33784:SF10">
    <property type="entry name" value="F-BOX PROTEIN"/>
    <property type="match status" value="1"/>
</dbReference>
<dbReference type="PANTHER" id="PTHR33784">
    <property type="entry name" value="OS05G0482100 PROTEIN"/>
    <property type="match status" value="1"/>
</dbReference>
<gene>
    <name evidence="1" type="ORF">PIB30_086163</name>
</gene>
<organism evidence="1 2">
    <name type="scientific">Stylosanthes scabra</name>
    <dbReference type="NCBI Taxonomy" id="79078"/>
    <lineage>
        <taxon>Eukaryota</taxon>
        <taxon>Viridiplantae</taxon>
        <taxon>Streptophyta</taxon>
        <taxon>Embryophyta</taxon>
        <taxon>Tracheophyta</taxon>
        <taxon>Spermatophyta</taxon>
        <taxon>Magnoliopsida</taxon>
        <taxon>eudicotyledons</taxon>
        <taxon>Gunneridae</taxon>
        <taxon>Pentapetalae</taxon>
        <taxon>rosids</taxon>
        <taxon>fabids</taxon>
        <taxon>Fabales</taxon>
        <taxon>Fabaceae</taxon>
        <taxon>Papilionoideae</taxon>
        <taxon>50 kb inversion clade</taxon>
        <taxon>dalbergioids sensu lato</taxon>
        <taxon>Dalbergieae</taxon>
        <taxon>Pterocarpus clade</taxon>
        <taxon>Stylosanthes</taxon>
    </lineage>
</organism>
<proteinExistence type="predicted"/>